<dbReference type="Proteomes" id="UP000537260">
    <property type="component" value="Unassembled WGS sequence"/>
</dbReference>
<dbReference type="AlphaFoldDB" id="A0A7Z0J5A4"/>
<keyword evidence="3 7" id="KW-0812">Transmembrane</keyword>
<feature type="transmembrane region" description="Helical" evidence="7">
    <location>
        <begin position="470"/>
        <end position="494"/>
    </location>
</feature>
<sequence length="522" mass="55505">MATADTVVDTSPASASAEPSGLSKKGLSSGSIGLLGAIVIGISCIAPAYTLTGALGPTVAEVGVQLPAIFLVGFIPMLLVALGYRELNNAMPDSGTSFTWATRAFGPWIGWMAGWGLIAATIVVLSNLAGIAVDFFYLMISQVFGGDSAIAELAGNPFINVATCLVFILIATWISYRDVQTTQKVQYWLVGFQLLILIAFGVAAVVHIMNGTAPDHIPVTADWFNPFAVSSFSAFAAGLSLSIFIFWGWDVTLTMSEETKGSRKTPGRAATLTVVIIVLVYLFVAITAISYAGLGDTGTGLGNPKIQENVFFALAGPVLGPLALLMSIAVLSSSAASLQSTFVGPARTLLAMGHYGALPAKFAKVSPRFFTPGYATIISALVAAGFYTVMRFVSEDVLWDTITTLGMMICFYYGLTAFACVWYFRHQWFDSVRNAFFTLVFPLIGGLILSVLFVTTLVDSMDPSYGSGSQVFGLGLVFVLGMVILLTGAIIMVVQSRQRPAFFRGETLSKDAPASARMRIRR</sequence>
<dbReference type="InterPro" id="IPR050367">
    <property type="entry name" value="APC_superfamily"/>
</dbReference>
<feature type="transmembrane region" description="Helical" evidence="7">
    <location>
        <begin position="188"/>
        <end position="209"/>
    </location>
</feature>
<dbReference type="InterPro" id="IPR002293">
    <property type="entry name" value="AA/rel_permease1"/>
</dbReference>
<name>A0A7Z0J5A4_9MICO</name>
<evidence type="ECO:0000256" key="4">
    <source>
        <dbReference type="ARBA" id="ARBA00022989"/>
    </source>
</evidence>
<feature type="transmembrane region" description="Helical" evidence="7">
    <location>
        <begin position="311"/>
        <end position="331"/>
    </location>
</feature>
<feature type="transmembrane region" description="Helical" evidence="7">
    <location>
        <begin position="32"/>
        <end position="52"/>
    </location>
</feature>
<comment type="subcellular location">
    <subcellularLocation>
        <location evidence="1">Cell membrane</location>
        <topology evidence="1">Multi-pass membrane protein</topology>
    </subcellularLocation>
</comment>
<accession>A0A7Z0J5A4</accession>
<dbReference type="PANTHER" id="PTHR42770:SF7">
    <property type="entry name" value="MEMBRANE PROTEIN"/>
    <property type="match status" value="1"/>
</dbReference>
<evidence type="ECO:0000256" key="6">
    <source>
        <dbReference type="SAM" id="MobiDB-lite"/>
    </source>
</evidence>
<feature type="transmembrane region" description="Helical" evidence="7">
    <location>
        <begin position="64"/>
        <end position="84"/>
    </location>
</feature>
<comment type="caution">
    <text evidence="8">The sequence shown here is derived from an EMBL/GenBank/DDBJ whole genome shotgun (WGS) entry which is preliminary data.</text>
</comment>
<feature type="transmembrane region" description="Helical" evidence="7">
    <location>
        <begin position="269"/>
        <end position="291"/>
    </location>
</feature>
<feature type="transmembrane region" description="Helical" evidence="7">
    <location>
        <begin position="229"/>
        <end position="249"/>
    </location>
</feature>
<evidence type="ECO:0000313" key="8">
    <source>
        <dbReference type="EMBL" id="NYJ19237.1"/>
    </source>
</evidence>
<feature type="transmembrane region" description="Helical" evidence="7">
    <location>
        <begin position="105"/>
        <end position="138"/>
    </location>
</feature>
<reference evidence="8 9" key="1">
    <citation type="submission" date="2020-07" db="EMBL/GenBank/DDBJ databases">
        <title>Sequencing the genomes of 1000 actinobacteria strains.</title>
        <authorList>
            <person name="Klenk H.-P."/>
        </authorList>
    </citation>
    <scope>NUCLEOTIDE SEQUENCE [LARGE SCALE GENOMIC DNA]</scope>
    <source>
        <strain evidence="8 9">LI1</strain>
    </source>
</reference>
<keyword evidence="5 7" id="KW-0472">Membrane</keyword>
<dbReference type="GO" id="GO:0022857">
    <property type="term" value="F:transmembrane transporter activity"/>
    <property type="evidence" value="ECO:0007669"/>
    <property type="project" value="InterPro"/>
</dbReference>
<evidence type="ECO:0000256" key="1">
    <source>
        <dbReference type="ARBA" id="ARBA00004651"/>
    </source>
</evidence>
<evidence type="ECO:0000256" key="5">
    <source>
        <dbReference type="ARBA" id="ARBA00023136"/>
    </source>
</evidence>
<dbReference type="Gene3D" id="1.20.1740.10">
    <property type="entry name" value="Amino acid/polyamine transporter I"/>
    <property type="match status" value="1"/>
</dbReference>
<protein>
    <submittedName>
        <fullName evidence="8">Amino acid transporter</fullName>
    </submittedName>
</protein>
<organism evidence="8 9">
    <name type="scientific">Glaciibacter psychrotolerans</name>
    <dbReference type="NCBI Taxonomy" id="670054"/>
    <lineage>
        <taxon>Bacteria</taxon>
        <taxon>Bacillati</taxon>
        <taxon>Actinomycetota</taxon>
        <taxon>Actinomycetes</taxon>
        <taxon>Micrococcales</taxon>
        <taxon>Microbacteriaceae</taxon>
        <taxon>Glaciibacter</taxon>
    </lineage>
</organism>
<dbReference type="Pfam" id="PF13520">
    <property type="entry name" value="AA_permease_2"/>
    <property type="match status" value="1"/>
</dbReference>
<dbReference type="PANTHER" id="PTHR42770">
    <property type="entry name" value="AMINO ACID TRANSPORTER-RELATED"/>
    <property type="match status" value="1"/>
</dbReference>
<evidence type="ECO:0000256" key="2">
    <source>
        <dbReference type="ARBA" id="ARBA00022475"/>
    </source>
</evidence>
<evidence type="ECO:0000313" key="9">
    <source>
        <dbReference type="Proteomes" id="UP000537260"/>
    </source>
</evidence>
<feature type="region of interest" description="Disordered" evidence="6">
    <location>
        <begin position="1"/>
        <end position="25"/>
    </location>
</feature>
<keyword evidence="4 7" id="KW-1133">Transmembrane helix</keyword>
<keyword evidence="9" id="KW-1185">Reference proteome</keyword>
<feature type="transmembrane region" description="Helical" evidence="7">
    <location>
        <begin position="402"/>
        <end position="424"/>
    </location>
</feature>
<evidence type="ECO:0000256" key="7">
    <source>
        <dbReference type="SAM" id="Phobius"/>
    </source>
</evidence>
<dbReference type="GO" id="GO:0005886">
    <property type="term" value="C:plasma membrane"/>
    <property type="evidence" value="ECO:0007669"/>
    <property type="project" value="UniProtKB-SubCell"/>
</dbReference>
<feature type="transmembrane region" description="Helical" evidence="7">
    <location>
        <begin position="158"/>
        <end position="176"/>
    </location>
</feature>
<feature type="transmembrane region" description="Helical" evidence="7">
    <location>
        <begin position="436"/>
        <end position="458"/>
    </location>
</feature>
<dbReference type="PIRSF" id="PIRSF006060">
    <property type="entry name" value="AA_transporter"/>
    <property type="match status" value="1"/>
</dbReference>
<feature type="transmembrane region" description="Helical" evidence="7">
    <location>
        <begin position="369"/>
        <end position="390"/>
    </location>
</feature>
<dbReference type="RefSeq" id="WP_179578034.1">
    <property type="nucleotide sequence ID" value="NZ_JACCFM010000001.1"/>
</dbReference>
<dbReference type="EMBL" id="JACCFM010000001">
    <property type="protein sequence ID" value="NYJ19237.1"/>
    <property type="molecule type" value="Genomic_DNA"/>
</dbReference>
<evidence type="ECO:0000256" key="3">
    <source>
        <dbReference type="ARBA" id="ARBA00022692"/>
    </source>
</evidence>
<proteinExistence type="predicted"/>
<keyword evidence="2" id="KW-1003">Cell membrane</keyword>
<gene>
    <name evidence="8" type="ORF">HNR05_001028</name>
</gene>